<dbReference type="EMBL" id="AMQM01004952">
    <property type="status" value="NOT_ANNOTATED_CDS"/>
    <property type="molecule type" value="Genomic_DNA"/>
</dbReference>
<organism evidence="5 6">
    <name type="scientific">Helobdella robusta</name>
    <name type="common">Californian leech</name>
    <dbReference type="NCBI Taxonomy" id="6412"/>
    <lineage>
        <taxon>Eukaryota</taxon>
        <taxon>Metazoa</taxon>
        <taxon>Spiralia</taxon>
        <taxon>Lophotrochozoa</taxon>
        <taxon>Annelida</taxon>
        <taxon>Clitellata</taxon>
        <taxon>Hirudinea</taxon>
        <taxon>Rhynchobdellida</taxon>
        <taxon>Glossiphoniidae</taxon>
        <taxon>Helobdella</taxon>
    </lineage>
</organism>
<dbReference type="OrthoDB" id="5835829at2759"/>
<dbReference type="Proteomes" id="UP000015101">
    <property type="component" value="Unassembled WGS sequence"/>
</dbReference>
<dbReference type="SUPFAM" id="SSF53756">
    <property type="entry name" value="UDP-Glycosyltransferase/glycogen phosphorylase"/>
    <property type="match status" value="1"/>
</dbReference>
<dbReference type="InParanoid" id="T1F885"/>
<accession>T1F885</accession>
<dbReference type="FunFam" id="3.40.50.2000:FF:000427">
    <property type="entry name" value="UDP-glucuronosyltransferase"/>
    <property type="match status" value="1"/>
</dbReference>
<evidence type="ECO:0000313" key="4">
    <source>
        <dbReference type="EMBL" id="ESO01583.1"/>
    </source>
</evidence>
<keyword evidence="6" id="KW-1185">Reference proteome</keyword>
<gene>
    <name evidence="5" type="primary">20205034</name>
    <name evidence="4" type="ORF">HELRODRAFT_174541</name>
</gene>
<evidence type="ECO:0000256" key="2">
    <source>
        <dbReference type="ARBA" id="ARBA00022676"/>
    </source>
</evidence>
<evidence type="ECO:0008006" key="7">
    <source>
        <dbReference type="Google" id="ProtNLM"/>
    </source>
</evidence>
<evidence type="ECO:0000313" key="6">
    <source>
        <dbReference type="Proteomes" id="UP000015101"/>
    </source>
</evidence>
<dbReference type="GeneID" id="20205034"/>
<dbReference type="Gene3D" id="3.40.50.2000">
    <property type="entry name" value="Glycogen Phosphorylase B"/>
    <property type="match status" value="1"/>
</dbReference>
<proteinExistence type="inferred from homology"/>
<dbReference type="EMBL" id="KB096743">
    <property type="protein sequence ID" value="ESO01583.1"/>
    <property type="molecule type" value="Genomic_DNA"/>
</dbReference>
<dbReference type="OMA" id="CEDFITA"/>
<dbReference type="CTD" id="20205034"/>
<dbReference type="eggNOG" id="KOG1192">
    <property type="taxonomic scope" value="Eukaryota"/>
</dbReference>
<dbReference type="HOGENOM" id="CLU_012949_2_0_1"/>
<evidence type="ECO:0000313" key="5">
    <source>
        <dbReference type="EnsemblMetazoa" id="HelroP174541"/>
    </source>
</evidence>
<dbReference type="KEGG" id="hro:HELRODRAFT_174541"/>
<dbReference type="CDD" id="cd03784">
    <property type="entry name" value="GT1_Gtf-like"/>
    <property type="match status" value="1"/>
</dbReference>
<dbReference type="FunCoup" id="T1F885">
    <property type="interactions" value="122"/>
</dbReference>
<dbReference type="RefSeq" id="XP_009020237.1">
    <property type="nucleotide sequence ID" value="XM_009021989.1"/>
</dbReference>
<dbReference type="AlphaFoldDB" id="T1F885"/>
<reference evidence="6" key="1">
    <citation type="submission" date="2012-12" db="EMBL/GenBank/DDBJ databases">
        <authorList>
            <person name="Hellsten U."/>
            <person name="Grimwood J."/>
            <person name="Chapman J.A."/>
            <person name="Shapiro H."/>
            <person name="Aerts A."/>
            <person name="Otillar R.P."/>
            <person name="Terry A.Y."/>
            <person name="Boore J.L."/>
            <person name="Simakov O."/>
            <person name="Marletaz F."/>
            <person name="Cho S.-J."/>
            <person name="Edsinger-Gonzales E."/>
            <person name="Havlak P."/>
            <person name="Kuo D.-H."/>
            <person name="Larsson T."/>
            <person name="Lv J."/>
            <person name="Arendt D."/>
            <person name="Savage R."/>
            <person name="Osoegawa K."/>
            <person name="de Jong P."/>
            <person name="Lindberg D.R."/>
            <person name="Seaver E.C."/>
            <person name="Weisblat D.A."/>
            <person name="Putnam N.H."/>
            <person name="Grigoriev I.V."/>
            <person name="Rokhsar D.S."/>
        </authorList>
    </citation>
    <scope>NUCLEOTIDE SEQUENCE</scope>
</reference>
<dbReference type="Pfam" id="PF00201">
    <property type="entry name" value="UDPGT"/>
    <property type="match status" value="1"/>
</dbReference>
<reference evidence="4 6" key="2">
    <citation type="journal article" date="2013" name="Nature">
        <title>Insights into bilaterian evolution from three spiralian genomes.</title>
        <authorList>
            <person name="Simakov O."/>
            <person name="Marletaz F."/>
            <person name="Cho S.J."/>
            <person name="Edsinger-Gonzales E."/>
            <person name="Havlak P."/>
            <person name="Hellsten U."/>
            <person name="Kuo D.H."/>
            <person name="Larsson T."/>
            <person name="Lv J."/>
            <person name="Arendt D."/>
            <person name="Savage R."/>
            <person name="Osoegawa K."/>
            <person name="de Jong P."/>
            <person name="Grimwood J."/>
            <person name="Chapman J.A."/>
            <person name="Shapiro H."/>
            <person name="Aerts A."/>
            <person name="Otillar R.P."/>
            <person name="Terry A.Y."/>
            <person name="Boore J.L."/>
            <person name="Grigoriev I.V."/>
            <person name="Lindberg D.R."/>
            <person name="Seaver E.C."/>
            <person name="Weisblat D.A."/>
            <person name="Putnam N.H."/>
            <person name="Rokhsar D.S."/>
        </authorList>
    </citation>
    <scope>NUCLEOTIDE SEQUENCE</scope>
</reference>
<dbReference type="PANTHER" id="PTHR48043:SF145">
    <property type="entry name" value="FI06409P-RELATED"/>
    <property type="match status" value="1"/>
</dbReference>
<keyword evidence="2" id="KW-0328">Glycosyltransferase</keyword>
<dbReference type="EnsemblMetazoa" id="HelroT174541">
    <property type="protein sequence ID" value="HelroP174541"/>
    <property type="gene ID" value="HelroG174541"/>
</dbReference>
<reference evidence="5" key="3">
    <citation type="submission" date="2015-06" db="UniProtKB">
        <authorList>
            <consortium name="EnsemblMetazoa"/>
        </authorList>
    </citation>
    <scope>IDENTIFICATION</scope>
</reference>
<dbReference type="GO" id="GO:0008194">
    <property type="term" value="F:UDP-glycosyltransferase activity"/>
    <property type="evidence" value="ECO:0000318"/>
    <property type="project" value="GO_Central"/>
</dbReference>
<sequence>MVNQECEYMMRDEKFLEERKNFGFDLVLAEPFIVHMCSLILPKHLSFPFVSKASTYNGLHIRSPALPSFFPRHFLSMDTERTMAFHARFSMLLGSIFLASSWFPMNRNRTLLQKYAPGVESWEDLLRESLLFFYESDHHFNNFLPSFPNHIFLAGSTCAPPRPLPKNILKFIDGRIVNGREPGVIVMTFGATAEFIPRVVTNIFFKLFASLNETIIAKFSIENDDIENDLLGHPSTKLFITHCGNNGQHEALYHGVPMLGFPLFAEQDDNSRRMSAMEIDLTMNVFTFTEEELITNIKEILKNPKYRNSIGRMSGAFKYQPMTAQERALFWMEHVIIYKLFFQD</sequence>
<protein>
    <recommendedName>
        <fullName evidence="7">Glucuronosyltransferase</fullName>
    </recommendedName>
</protein>
<dbReference type="InterPro" id="IPR050271">
    <property type="entry name" value="UDP-glycosyltransferase"/>
</dbReference>
<evidence type="ECO:0000256" key="1">
    <source>
        <dbReference type="ARBA" id="ARBA00009995"/>
    </source>
</evidence>
<evidence type="ECO:0000256" key="3">
    <source>
        <dbReference type="ARBA" id="ARBA00022679"/>
    </source>
</evidence>
<name>T1F885_HELRO</name>
<dbReference type="PANTHER" id="PTHR48043">
    <property type="entry name" value="EG:EG0003.4 PROTEIN-RELATED"/>
    <property type="match status" value="1"/>
</dbReference>
<dbReference type="STRING" id="6412.T1F885"/>
<dbReference type="InterPro" id="IPR002213">
    <property type="entry name" value="UDP_glucos_trans"/>
</dbReference>
<comment type="similarity">
    <text evidence="1">Belongs to the UDP-glycosyltransferase family.</text>
</comment>
<keyword evidence="3" id="KW-0808">Transferase</keyword>